<protein>
    <submittedName>
        <fullName evidence="12">Alpha/beta hydrolase family esterase</fullName>
    </submittedName>
</protein>
<keyword evidence="7" id="KW-0119">Carbohydrate metabolism</keyword>
<keyword evidence="8" id="KW-0624">Polysaccharide degradation</keyword>
<proteinExistence type="inferred from homology"/>
<organism evidence="12 13">
    <name type="scientific">Pelomonas candidula</name>
    <dbReference type="NCBI Taxonomy" id="3299025"/>
    <lineage>
        <taxon>Bacteria</taxon>
        <taxon>Pseudomonadati</taxon>
        <taxon>Pseudomonadota</taxon>
        <taxon>Betaproteobacteria</taxon>
        <taxon>Burkholderiales</taxon>
        <taxon>Sphaerotilaceae</taxon>
        <taxon>Roseateles</taxon>
    </lineage>
</organism>
<comment type="function">
    <text evidence="9">Involved in degradation of plant cell walls. Hydrolyzes the feruloyl-arabinose ester bond in arabinoxylans, and the feruloyl-galactose ester bond in pectin. Active against paranitrophenyl-acetate, methyl ferulate and wheat arabinoxylan.</text>
</comment>
<dbReference type="InterPro" id="IPR043595">
    <property type="entry name" value="FaeB/C/D"/>
</dbReference>
<feature type="signal peptide" evidence="11">
    <location>
        <begin position="1"/>
        <end position="20"/>
    </location>
</feature>
<evidence type="ECO:0000313" key="13">
    <source>
        <dbReference type="Proteomes" id="UP001606134"/>
    </source>
</evidence>
<keyword evidence="6 12" id="KW-0378">Hydrolase</keyword>
<name>A0ABW7H8K4_9BURK</name>
<dbReference type="PANTHER" id="PTHR38050">
    <property type="match status" value="1"/>
</dbReference>
<dbReference type="Gene3D" id="3.40.50.1820">
    <property type="entry name" value="alpha/beta hydrolase"/>
    <property type="match status" value="1"/>
</dbReference>
<comment type="caution">
    <text evidence="12">The sequence shown here is derived from an EMBL/GenBank/DDBJ whole genome shotgun (WGS) entry which is preliminary data.</text>
</comment>
<reference evidence="12 13" key="1">
    <citation type="submission" date="2024-08" db="EMBL/GenBank/DDBJ databases">
        <authorList>
            <person name="Lu H."/>
        </authorList>
    </citation>
    <scope>NUCLEOTIDE SEQUENCE [LARGE SCALE GENOMIC DNA]</scope>
    <source>
        <strain evidence="12 13">BYS78W</strain>
    </source>
</reference>
<evidence type="ECO:0000256" key="10">
    <source>
        <dbReference type="SAM" id="MobiDB-lite"/>
    </source>
</evidence>
<keyword evidence="3" id="KW-0964">Secreted</keyword>
<dbReference type="SUPFAM" id="SSF53474">
    <property type="entry name" value="alpha/beta-Hydrolases"/>
    <property type="match status" value="1"/>
</dbReference>
<comment type="similarity">
    <text evidence="2">Belongs to the faeC family.</text>
</comment>
<evidence type="ECO:0000256" key="1">
    <source>
        <dbReference type="ARBA" id="ARBA00004613"/>
    </source>
</evidence>
<dbReference type="PROSITE" id="PS51257">
    <property type="entry name" value="PROKAR_LIPOPROTEIN"/>
    <property type="match status" value="1"/>
</dbReference>
<sequence length="289" mass="30087">MALRCALGIALLATSVASCGGGEAAPSSTAAATPASPTASAPISQANGSSGCDASATQLASGKLTITSDGVARNYWLDLPTDYDRNKPYRVIIGLHWRDGSADDVHGWSGYFGLAALYGNDAIFVAPDGLDKGWANPGGRDIRFIRAVINQVQQGTCTDPTRVFATGFSFGGMMSNAIGCEMGDMVRAVAPMAGSLWSGCGTSSNRVAAIFVHAMDDNVVPYAAGEEARNTFLARNSCSATTTPMGTNGCVEYQGCTAGKPVVWCGFPKGGHWYPNFSAAETKAFFDRF</sequence>
<keyword evidence="13" id="KW-1185">Reference proteome</keyword>
<dbReference type="RefSeq" id="WP_394407248.1">
    <property type="nucleotide sequence ID" value="NZ_JBIGIC010000002.1"/>
</dbReference>
<comment type="subcellular location">
    <subcellularLocation>
        <location evidence="1">Secreted</location>
    </subcellularLocation>
</comment>
<evidence type="ECO:0000256" key="11">
    <source>
        <dbReference type="SAM" id="SignalP"/>
    </source>
</evidence>
<keyword evidence="4" id="KW-0858">Xylan degradation</keyword>
<evidence type="ECO:0000256" key="8">
    <source>
        <dbReference type="ARBA" id="ARBA00023326"/>
    </source>
</evidence>
<feature type="region of interest" description="Disordered" evidence="10">
    <location>
        <begin position="27"/>
        <end position="47"/>
    </location>
</feature>
<evidence type="ECO:0000256" key="6">
    <source>
        <dbReference type="ARBA" id="ARBA00022801"/>
    </source>
</evidence>
<evidence type="ECO:0000313" key="12">
    <source>
        <dbReference type="EMBL" id="MFG6486239.1"/>
    </source>
</evidence>
<feature type="chain" id="PRO_5046677217" evidence="11">
    <location>
        <begin position="21"/>
        <end position="289"/>
    </location>
</feature>
<accession>A0ABW7H8K4</accession>
<dbReference type="GO" id="GO:0016787">
    <property type="term" value="F:hydrolase activity"/>
    <property type="evidence" value="ECO:0007669"/>
    <property type="project" value="UniProtKB-KW"/>
</dbReference>
<dbReference type="Proteomes" id="UP001606134">
    <property type="component" value="Unassembled WGS sequence"/>
</dbReference>
<evidence type="ECO:0000256" key="4">
    <source>
        <dbReference type="ARBA" id="ARBA00022651"/>
    </source>
</evidence>
<evidence type="ECO:0000256" key="9">
    <source>
        <dbReference type="ARBA" id="ARBA00025250"/>
    </source>
</evidence>
<dbReference type="EMBL" id="JBIGIC010000002">
    <property type="protein sequence ID" value="MFG6486239.1"/>
    <property type="molecule type" value="Genomic_DNA"/>
</dbReference>
<evidence type="ECO:0000256" key="5">
    <source>
        <dbReference type="ARBA" id="ARBA00022729"/>
    </source>
</evidence>
<dbReference type="PANTHER" id="PTHR38050:SF1">
    <property type="entry name" value="FERULOYL ESTERASE C"/>
    <property type="match status" value="1"/>
</dbReference>
<evidence type="ECO:0000256" key="7">
    <source>
        <dbReference type="ARBA" id="ARBA00023277"/>
    </source>
</evidence>
<keyword evidence="5 11" id="KW-0732">Signal</keyword>
<evidence type="ECO:0000256" key="2">
    <source>
        <dbReference type="ARBA" id="ARBA00010278"/>
    </source>
</evidence>
<dbReference type="InterPro" id="IPR029058">
    <property type="entry name" value="AB_hydrolase_fold"/>
</dbReference>
<gene>
    <name evidence="12" type="ORF">ACG04R_06110</name>
</gene>
<evidence type="ECO:0000256" key="3">
    <source>
        <dbReference type="ARBA" id="ARBA00022525"/>
    </source>
</evidence>
<feature type="compositionally biased region" description="Low complexity" evidence="10">
    <location>
        <begin position="27"/>
        <end position="42"/>
    </location>
</feature>